<name>A0ABS4K2B5_9CLOT</name>
<organism evidence="5 6">
    <name type="scientific">Clostridium punense</name>
    <dbReference type="NCBI Taxonomy" id="1054297"/>
    <lineage>
        <taxon>Bacteria</taxon>
        <taxon>Bacillati</taxon>
        <taxon>Bacillota</taxon>
        <taxon>Clostridia</taxon>
        <taxon>Eubacteriales</taxon>
        <taxon>Clostridiaceae</taxon>
        <taxon>Clostridium</taxon>
    </lineage>
</organism>
<proteinExistence type="inferred from homology"/>
<dbReference type="SUPFAM" id="SSF63411">
    <property type="entry name" value="LuxS/MPP-like metallohydrolase"/>
    <property type="match status" value="2"/>
</dbReference>
<reference evidence="5 6" key="1">
    <citation type="submission" date="2021-03" db="EMBL/GenBank/DDBJ databases">
        <title>Genomic Encyclopedia of Type Strains, Phase IV (KMG-IV): sequencing the most valuable type-strain genomes for metagenomic binning, comparative biology and taxonomic classification.</title>
        <authorList>
            <person name="Goeker M."/>
        </authorList>
    </citation>
    <scope>NUCLEOTIDE SEQUENCE [LARGE SCALE GENOMIC DNA]</scope>
    <source>
        <strain evidence="5 6">DSM 28650</strain>
    </source>
</reference>
<dbReference type="InterPro" id="IPR050361">
    <property type="entry name" value="MPP/UQCRC_Complex"/>
</dbReference>
<gene>
    <name evidence="5" type="ORF">J2Z44_001718</name>
</gene>
<comment type="caution">
    <text evidence="5">The sequence shown here is derived from an EMBL/GenBank/DDBJ whole genome shotgun (WGS) entry which is preliminary data.</text>
</comment>
<dbReference type="PANTHER" id="PTHR11851">
    <property type="entry name" value="METALLOPROTEASE"/>
    <property type="match status" value="1"/>
</dbReference>
<dbReference type="PROSITE" id="PS00143">
    <property type="entry name" value="INSULINASE"/>
    <property type="match status" value="1"/>
</dbReference>
<evidence type="ECO:0000259" key="3">
    <source>
        <dbReference type="Pfam" id="PF00675"/>
    </source>
</evidence>
<dbReference type="InterPro" id="IPR011249">
    <property type="entry name" value="Metalloenz_LuxS/M16"/>
</dbReference>
<feature type="domain" description="Peptidase M16 C-terminal" evidence="4">
    <location>
        <begin position="170"/>
        <end position="333"/>
    </location>
</feature>
<dbReference type="InterPro" id="IPR001431">
    <property type="entry name" value="Pept_M16_Zn_BS"/>
</dbReference>
<sequence length="417" mass="47902">MKKAVFDTLQTKLNNGLTLISIKKDTQIASLHIGVSIGALYESPKERGISHFIEHMVFKGTKHRDNERLNSELENLGGEYNAYTDYSCTVFNTTTLNDELENCVELLGDLVQNSIFPEEEIKKERGVILAEIRGSKDDIEDLSFQRVNEVAFDKSPLKWDIIGKESIVKKLNRKQLVEFYNKYYAPNNTTVTIVSNYNHEDVLAMVNKCFGKWEEKSIDKPKAICEENKSGFKTTYKKDIEQSTVVYLYSLSGLSKKEELALRILNNKFGESSNSILFRELREERGLAYDVYTMLDLTENIKTLYIYTSVASENVEEAINVIDECIQSVKEEKIVFDDSTIMLMKKIFKTAVASTLEDSTDLGNYVLHQSMEDEYIYQFNEDMKNMDNIASEDLYNVARKVLNKPTIHVLLSQRDED</sequence>
<dbReference type="PANTHER" id="PTHR11851:SF49">
    <property type="entry name" value="MITOCHONDRIAL-PROCESSING PEPTIDASE SUBUNIT ALPHA"/>
    <property type="match status" value="1"/>
</dbReference>
<evidence type="ECO:0000313" key="6">
    <source>
        <dbReference type="Proteomes" id="UP001519308"/>
    </source>
</evidence>
<feature type="domain" description="Peptidase M16 N-terminal" evidence="3">
    <location>
        <begin position="21"/>
        <end position="162"/>
    </location>
</feature>
<dbReference type="InterPro" id="IPR007863">
    <property type="entry name" value="Peptidase_M16_C"/>
</dbReference>
<dbReference type="RefSeq" id="WP_021281366.1">
    <property type="nucleotide sequence ID" value="NZ_JAGGLL010000011.1"/>
</dbReference>
<dbReference type="EMBL" id="JAGGLL010000011">
    <property type="protein sequence ID" value="MBP2021922.1"/>
    <property type="molecule type" value="Genomic_DNA"/>
</dbReference>
<keyword evidence="6" id="KW-1185">Reference proteome</keyword>
<dbReference type="Gene3D" id="3.30.830.10">
    <property type="entry name" value="Metalloenzyme, LuxS/M16 peptidase-like"/>
    <property type="match status" value="2"/>
</dbReference>
<comment type="similarity">
    <text evidence="1 2">Belongs to the peptidase M16 family.</text>
</comment>
<evidence type="ECO:0000313" key="5">
    <source>
        <dbReference type="EMBL" id="MBP2021922.1"/>
    </source>
</evidence>
<dbReference type="InterPro" id="IPR011765">
    <property type="entry name" value="Pept_M16_N"/>
</dbReference>
<dbReference type="Pfam" id="PF00675">
    <property type="entry name" value="Peptidase_M16"/>
    <property type="match status" value="1"/>
</dbReference>
<protein>
    <submittedName>
        <fullName evidence="5">Zn-dependent peptidase</fullName>
    </submittedName>
</protein>
<evidence type="ECO:0000259" key="4">
    <source>
        <dbReference type="Pfam" id="PF05193"/>
    </source>
</evidence>
<accession>A0ABS4K2B5</accession>
<evidence type="ECO:0000256" key="1">
    <source>
        <dbReference type="ARBA" id="ARBA00007261"/>
    </source>
</evidence>
<evidence type="ECO:0000256" key="2">
    <source>
        <dbReference type="RuleBase" id="RU004447"/>
    </source>
</evidence>
<dbReference type="Pfam" id="PF05193">
    <property type="entry name" value="Peptidase_M16_C"/>
    <property type="match status" value="1"/>
</dbReference>
<dbReference type="Proteomes" id="UP001519308">
    <property type="component" value="Unassembled WGS sequence"/>
</dbReference>